<dbReference type="InterPro" id="IPR042099">
    <property type="entry name" value="ANL_N_sf"/>
</dbReference>
<feature type="domain" description="AMP-dependent synthetase/ligase" evidence="1">
    <location>
        <begin position="11"/>
        <end position="190"/>
    </location>
</feature>
<keyword evidence="4" id="KW-1185">Reference proteome</keyword>
<dbReference type="Gene3D" id="3.30.300.30">
    <property type="match status" value="1"/>
</dbReference>
<evidence type="ECO:0000313" key="4">
    <source>
        <dbReference type="Proteomes" id="UP000278222"/>
    </source>
</evidence>
<dbReference type="Pfam" id="PF00501">
    <property type="entry name" value="AMP-binding"/>
    <property type="match status" value="1"/>
</dbReference>
<accession>A0A3N1LXW7</accession>
<sequence length="498" mass="52630">MRHQWYGAAIQAYAASQPGAPAIVSPAGTLTFAALQRAIEQATAELIRHGIGPGMPVALVLGSRVIDIILMLACHRLGVAALIVGPEDPPAIARGLVEAGGIRVAISGGAPVPIGIGVPAIVLDRLPAEGGAARLPPPPDPETPCYLVRSSGTTGGIPKLVVTSHGHDVARVETTLTRLPVGPGERYLAITRIPVRLRSQLGRTLFDAWRLGRGAIRSGLGRCAQARHRRTWRHLDDHDADPPEAPARRHIGRRLVAAGPAHPGGFRAAGAHGPPSCDAAYHARDLRRLCDERGWSADAGPARRDQAQSGHRRPAGPVEMQVVDDRGQPCLPGTVGTLRFRNPHFPQGYHRTVAGAASRFENGWFYPGDGGLIDATGELEVCGRIDDLIIIGGQKVYPRDIESRLATHPAVADAAAFAMPHPIRGHVALAAVILHRPAASGELLAHCRDTLGADRAPAAILILDALPRTEIGKVDRRALQEMVAARQSAPGSANRRGV</sequence>
<reference evidence="3 4" key="1">
    <citation type="submission" date="2018-11" db="EMBL/GenBank/DDBJ databases">
        <title>Genomic Encyclopedia of Type Strains, Phase IV (KMG-IV): sequencing the most valuable type-strain genomes for metagenomic binning, comparative biology and taxonomic classification.</title>
        <authorList>
            <person name="Goeker M."/>
        </authorList>
    </citation>
    <scope>NUCLEOTIDE SEQUENCE [LARGE SCALE GENOMIC DNA]</scope>
    <source>
        <strain evidence="3 4">DSM 5900</strain>
    </source>
</reference>
<dbReference type="Gene3D" id="3.40.50.12780">
    <property type="entry name" value="N-terminal domain of ligase-like"/>
    <property type="match status" value="1"/>
</dbReference>
<dbReference type="Gene3D" id="2.30.38.10">
    <property type="entry name" value="Luciferase, Domain 3"/>
    <property type="match status" value="1"/>
</dbReference>
<dbReference type="GO" id="GO:0016878">
    <property type="term" value="F:acid-thiol ligase activity"/>
    <property type="evidence" value="ECO:0007669"/>
    <property type="project" value="UniProtKB-ARBA"/>
</dbReference>
<evidence type="ECO:0000259" key="1">
    <source>
        <dbReference type="Pfam" id="PF00501"/>
    </source>
</evidence>
<evidence type="ECO:0000259" key="2">
    <source>
        <dbReference type="Pfam" id="PF13193"/>
    </source>
</evidence>
<dbReference type="InterPro" id="IPR050237">
    <property type="entry name" value="ATP-dep_AMP-bd_enzyme"/>
</dbReference>
<dbReference type="SUPFAM" id="SSF56801">
    <property type="entry name" value="Acetyl-CoA synthetase-like"/>
    <property type="match status" value="1"/>
</dbReference>
<dbReference type="AlphaFoldDB" id="A0A3N1LXW7"/>
<dbReference type="InterPro" id="IPR025110">
    <property type="entry name" value="AMP-bd_C"/>
</dbReference>
<proteinExistence type="predicted"/>
<name>A0A3N1LXW7_9PROT</name>
<dbReference type="Proteomes" id="UP000278222">
    <property type="component" value="Unassembled WGS sequence"/>
</dbReference>
<dbReference type="InterPro" id="IPR000873">
    <property type="entry name" value="AMP-dep_synth/lig_dom"/>
</dbReference>
<dbReference type="EMBL" id="RJKX01000013">
    <property type="protein sequence ID" value="ROQ00044.1"/>
    <property type="molecule type" value="Genomic_DNA"/>
</dbReference>
<dbReference type="InterPro" id="IPR045851">
    <property type="entry name" value="AMP-bd_C_sf"/>
</dbReference>
<dbReference type="PANTHER" id="PTHR43767">
    <property type="entry name" value="LONG-CHAIN-FATTY-ACID--COA LIGASE"/>
    <property type="match status" value="1"/>
</dbReference>
<feature type="domain" description="AMP-binding enzyme C-terminal" evidence="2">
    <location>
        <begin position="401"/>
        <end position="473"/>
    </location>
</feature>
<dbReference type="Pfam" id="PF13193">
    <property type="entry name" value="AMP-binding_C"/>
    <property type="match status" value="1"/>
</dbReference>
<organism evidence="3 4">
    <name type="scientific">Stella humosa</name>
    <dbReference type="NCBI Taxonomy" id="94"/>
    <lineage>
        <taxon>Bacteria</taxon>
        <taxon>Pseudomonadati</taxon>
        <taxon>Pseudomonadota</taxon>
        <taxon>Alphaproteobacteria</taxon>
        <taxon>Rhodospirillales</taxon>
        <taxon>Stellaceae</taxon>
        <taxon>Stella</taxon>
    </lineage>
</organism>
<evidence type="ECO:0000313" key="3">
    <source>
        <dbReference type="EMBL" id="ROQ00044.1"/>
    </source>
</evidence>
<comment type="caution">
    <text evidence="3">The sequence shown here is derived from an EMBL/GenBank/DDBJ whole genome shotgun (WGS) entry which is preliminary data.</text>
</comment>
<protein>
    <submittedName>
        <fullName evidence="3">Acyl-CoA synthetase (AMP-forming)/AMP-acid ligase II</fullName>
    </submittedName>
</protein>
<dbReference type="PANTHER" id="PTHR43767:SF10">
    <property type="entry name" value="SURFACTIN SYNTHASE SUBUNIT 1"/>
    <property type="match status" value="1"/>
</dbReference>
<gene>
    <name evidence="3" type="ORF">EDC65_1839</name>
</gene>
<keyword evidence="3" id="KW-0436">Ligase</keyword>